<organism evidence="1 2">
    <name type="scientific">Rathayibacter iranicus</name>
    <dbReference type="NCBI Taxonomy" id="59737"/>
    <lineage>
        <taxon>Bacteria</taxon>
        <taxon>Bacillati</taxon>
        <taxon>Actinomycetota</taxon>
        <taxon>Actinomycetes</taxon>
        <taxon>Micrococcales</taxon>
        <taxon>Microbacteriaceae</taxon>
        <taxon>Rathayibacter</taxon>
    </lineage>
</organism>
<sequence length="292" mass="32034">MTLQKPLALIHLDFEGVSLDSDSELWEVGVIATDEEYTELDAFEMLFDPSLDGIRVVEANPTVLAMHTASGLLDDVRNPSLPKHTVRDAEDRILEMIARFEGAHDIALAGSGVGHFDRRVVAAQMPRFAARLTYWSDDVGVQVRAYKRATKLDILPPLPAKPHRAMPDIRDHLRHARAFREVYLATAVPADENALERALTGLAVLEAFSSHDVFIQGRAQVFTPETAEDMHALLRTTSHQSIIFGLVDVAATLLSQVADVTGHRESTVIARLRGTVIDSLASATDSSPTDRA</sequence>
<name>A0AAD1AE68_9MICO</name>
<dbReference type="SUPFAM" id="SSF53098">
    <property type="entry name" value="Ribonuclease H-like"/>
    <property type="match status" value="1"/>
</dbReference>
<dbReference type="KEGG" id="ria:C7V51_03100"/>
<evidence type="ECO:0000313" key="1">
    <source>
        <dbReference type="EMBL" id="AZZ54984.1"/>
    </source>
</evidence>
<dbReference type="Proteomes" id="UP000283946">
    <property type="component" value="Chromosome"/>
</dbReference>
<protein>
    <submittedName>
        <fullName evidence="1">Uncharacterized protein</fullName>
    </submittedName>
</protein>
<dbReference type="InterPro" id="IPR036397">
    <property type="entry name" value="RNaseH_sf"/>
</dbReference>
<evidence type="ECO:0000313" key="2">
    <source>
        <dbReference type="Proteomes" id="UP000283946"/>
    </source>
</evidence>
<gene>
    <name evidence="1" type="ORF">C7V51_03100</name>
</gene>
<proteinExistence type="predicted"/>
<dbReference type="AlphaFoldDB" id="A0AAD1AE68"/>
<dbReference type="GO" id="GO:0003676">
    <property type="term" value="F:nucleic acid binding"/>
    <property type="evidence" value="ECO:0007669"/>
    <property type="project" value="InterPro"/>
</dbReference>
<dbReference type="Gene3D" id="3.30.420.10">
    <property type="entry name" value="Ribonuclease H-like superfamily/Ribonuclease H"/>
    <property type="match status" value="1"/>
</dbReference>
<dbReference type="InterPro" id="IPR012337">
    <property type="entry name" value="RNaseH-like_sf"/>
</dbReference>
<reference evidence="1 2" key="1">
    <citation type="submission" date="2018-03" db="EMBL/GenBank/DDBJ databases">
        <title>Bacteriophage NCPPB3778 and a type I-E CRISPR drive the evolution of the US Biological Select Agent, Rathayibacter toxicus.</title>
        <authorList>
            <person name="Davis E.W.II."/>
            <person name="Tabima J.F."/>
            <person name="Weisberg A.J."/>
            <person name="Dantas Lopes L."/>
            <person name="Wiseman M.S."/>
            <person name="Wiseman M.S."/>
            <person name="Pupko T."/>
            <person name="Belcher M.S."/>
            <person name="Sechler A.J."/>
            <person name="Tancos M.A."/>
            <person name="Schroeder B.K."/>
            <person name="Murray T.D."/>
            <person name="Luster D.G."/>
            <person name="Schneider W.L."/>
            <person name="Rogers E."/>
            <person name="Andreote F.D."/>
            <person name="Grunwald N.J."/>
            <person name="Putnam M.L."/>
            <person name="Chang J.H."/>
        </authorList>
    </citation>
    <scope>NUCLEOTIDE SEQUENCE [LARGE SCALE GENOMIC DNA]</scope>
    <source>
        <strain evidence="1 2">NCCPB 2253</strain>
    </source>
</reference>
<accession>A0AAD1AE68</accession>
<dbReference type="EMBL" id="CP028130">
    <property type="protein sequence ID" value="AZZ54984.1"/>
    <property type="molecule type" value="Genomic_DNA"/>
</dbReference>
<dbReference type="RefSeq" id="WP_104354171.1">
    <property type="nucleotide sequence ID" value="NZ_CP028130.1"/>
</dbReference>